<name>A0A939BBY4_9CLOT</name>
<protein>
    <submittedName>
        <fullName evidence="2">Uncharacterized protein</fullName>
    </submittedName>
</protein>
<feature type="region of interest" description="Disordered" evidence="1">
    <location>
        <begin position="49"/>
        <end position="87"/>
    </location>
</feature>
<evidence type="ECO:0000256" key="1">
    <source>
        <dbReference type="SAM" id="MobiDB-lite"/>
    </source>
</evidence>
<keyword evidence="3" id="KW-1185">Reference proteome</keyword>
<feature type="compositionally biased region" description="Basic and acidic residues" evidence="1">
    <location>
        <begin position="78"/>
        <end position="87"/>
    </location>
</feature>
<dbReference type="RefSeq" id="WP_204908332.1">
    <property type="nucleotide sequence ID" value="NZ_JACJLV010000008.1"/>
</dbReference>
<dbReference type="Proteomes" id="UP000713880">
    <property type="component" value="Unassembled WGS sequence"/>
</dbReference>
<dbReference type="AlphaFoldDB" id="A0A939BBY4"/>
<evidence type="ECO:0000313" key="3">
    <source>
        <dbReference type="Proteomes" id="UP000713880"/>
    </source>
</evidence>
<sequence length="87" mass="9442">MNKEEEKNQKLIDACDYLSSAASSQDLTGLIPSAPVSPGELESYEELYPFLPPGGNAQSIRPEKNGSETSRHAGLSEGTRKPRHAQE</sequence>
<reference evidence="2" key="1">
    <citation type="submission" date="2020-08" db="EMBL/GenBank/DDBJ databases">
        <authorList>
            <person name="Cejkova D."/>
            <person name="Kubasova T."/>
            <person name="Jahodarova E."/>
            <person name="Rychlik I."/>
        </authorList>
    </citation>
    <scope>NUCLEOTIDE SEQUENCE</scope>
    <source>
        <strain evidence="2">An420c</strain>
    </source>
</reference>
<gene>
    <name evidence="2" type="ORF">H6A13_03775</name>
</gene>
<reference evidence="2" key="2">
    <citation type="journal article" date="2021" name="Sci. Rep.">
        <title>The distribution of antibiotic resistance genes in chicken gut microbiota commensals.</title>
        <authorList>
            <person name="Juricova H."/>
            <person name="Matiasovicova J."/>
            <person name="Kubasova T."/>
            <person name="Cejkova D."/>
            <person name="Rychlik I."/>
        </authorList>
    </citation>
    <scope>NUCLEOTIDE SEQUENCE</scope>
    <source>
        <strain evidence="2">An420c</strain>
    </source>
</reference>
<evidence type="ECO:0000313" key="2">
    <source>
        <dbReference type="EMBL" id="MBM6826227.1"/>
    </source>
</evidence>
<proteinExistence type="predicted"/>
<feature type="compositionally biased region" description="Basic and acidic residues" evidence="1">
    <location>
        <begin position="61"/>
        <end position="71"/>
    </location>
</feature>
<organism evidence="2 3">
    <name type="scientific">Mordavella massiliensis</name>
    <dbReference type="NCBI Taxonomy" id="1871024"/>
    <lineage>
        <taxon>Bacteria</taxon>
        <taxon>Bacillati</taxon>
        <taxon>Bacillota</taxon>
        <taxon>Clostridia</taxon>
        <taxon>Eubacteriales</taxon>
        <taxon>Clostridiaceae</taxon>
        <taxon>Mordavella</taxon>
    </lineage>
</organism>
<comment type="caution">
    <text evidence="2">The sequence shown here is derived from an EMBL/GenBank/DDBJ whole genome shotgun (WGS) entry which is preliminary data.</text>
</comment>
<accession>A0A939BBY4</accession>
<dbReference type="EMBL" id="JACJLV010000008">
    <property type="protein sequence ID" value="MBM6826227.1"/>
    <property type="molecule type" value="Genomic_DNA"/>
</dbReference>